<dbReference type="SUPFAM" id="SSF56784">
    <property type="entry name" value="HAD-like"/>
    <property type="match status" value="1"/>
</dbReference>
<dbReference type="InterPro" id="IPR023214">
    <property type="entry name" value="HAD_sf"/>
</dbReference>
<name>A0A8J6N160_9DELT</name>
<gene>
    <name evidence="1" type="ORF">H8E19_09280</name>
</gene>
<organism evidence="1 2">
    <name type="scientific">Candidatus Desulfacyla euxinica</name>
    <dbReference type="NCBI Taxonomy" id="2841693"/>
    <lineage>
        <taxon>Bacteria</taxon>
        <taxon>Deltaproteobacteria</taxon>
        <taxon>Candidatus Desulfacyla</taxon>
    </lineage>
</organism>
<accession>A0A8J6N160</accession>
<dbReference type="EMBL" id="JACNJD010000219">
    <property type="protein sequence ID" value="MBC8177584.1"/>
    <property type="molecule type" value="Genomic_DNA"/>
</dbReference>
<sequence length="245" mass="28180">MVMEVKWCGFDYGQCIMEPGGLRNPRLYGDLYRDLGRPELIPDKIRKYRILKEKYGSYGRIKEGHRDEIYSFVLDDDPEAIELFSEKEQELLDMGEGLEDALKYLQSEGIELQVVSEMKKTLGAVGTDIVSRFLKQRGLVEYFTELVTPQGKINLIDNSVDDKYKGYTKKDGTLYDVLAQELKERGIEPHEAVMIGDKPETDIDPAHERGFKTIKYTGFIDLGPSKADLEIHSFEEIKRILKKKD</sequence>
<dbReference type="Proteomes" id="UP000650524">
    <property type="component" value="Unassembled WGS sequence"/>
</dbReference>
<dbReference type="GO" id="GO:0016787">
    <property type="term" value="F:hydrolase activity"/>
    <property type="evidence" value="ECO:0007669"/>
    <property type="project" value="UniProtKB-KW"/>
</dbReference>
<keyword evidence="1" id="KW-0378">Hydrolase</keyword>
<protein>
    <submittedName>
        <fullName evidence="1">HAD family hydrolase</fullName>
    </submittedName>
</protein>
<proteinExistence type="predicted"/>
<dbReference type="InterPro" id="IPR036412">
    <property type="entry name" value="HAD-like_sf"/>
</dbReference>
<dbReference type="Pfam" id="PF13242">
    <property type="entry name" value="Hydrolase_like"/>
    <property type="match status" value="1"/>
</dbReference>
<comment type="caution">
    <text evidence="1">The sequence shown here is derived from an EMBL/GenBank/DDBJ whole genome shotgun (WGS) entry which is preliminary data.</text>
</comment>
<dbReference type="Gene3D" id="3.40.50.1000">
    <property type="entry name" value="HAD superfamily/HAD-like"/>
    <property type="match status" value="1"/>
</dbReference>
<reference evidence="1 2" key="1">
    <citation type="submission" date="2020-08" db="EMBL/GenBank/DDBJ databases">
        <title>Bridging the membrane lipid divide: bacteria of the FCB group superphylum have the potential to synthesize archaeal ether lipids.</title>
        <authorList>
            <person name="Villanueva L."/>
            <person name="Von Meijenfeldt F.A.B."/>
            <person name="Westbye A.B."/>
            <person name="Yadav S."/>
            <person name="Hopmans E.C."/>
            <person name="Dutilh B.E."/>
            <person name="Sinninghe Damste J.S."/>
        </authorList>
    </citation>
    <scope>NUCLEOTIDE SEQUENCE [LARGE SCALE GENOMIC DNA]</scope>
    <source>
        <strain evidence="1">NIOZ-UU27</strain>
    </source>
</reference>
<evidence type="ECO:0000313" key="1">
    <source>
        <dbReference type="EMBL" id="MBC8177584.1"/>
    </source>
</evidence>
<evidence type="ECO:0000313" key="2">
    <source>
        <dbReference type="Proteomes" id="UP000650524"/>
    </source>
</evidence>
<dbReference type="AlphaFoldDB" id="A0A8J6N160"/>